<dbReference type="InterPro" id="IPR016181">
    <property type="entry name" value="Acyl_CoA_acyltransferase"/>
</dbReference>
<accession>A0A150GEP2</accession>
<evidence type="ECO:0000259" key="1">
    <source>
        <dbReference type="PROSITE" id="PS51186"/>
    </source>
</evidence>
<dbReference type="PROSITE" id="PS51186">
    <property type="entry name" value="GNAT"/>
    <property type="match status" value="1"/>
</dbReference>
<protein>
    <recommendedName>
        <fullName evidence="1">N-acetyltransferase domain-containing protein</fullName>
    </recommendedName>
</protein>
<evidence type="ECO:0000313" key="3">
    <source>
        <dbReference type="Proteomes" id="UP000075714"/>
    </source>
</evidence>
<keyword evidence="3" id="KW-1185">Reference proteome</keyword>
<gene>
    <name evidence="2" type="ORF">GPECTOR_29g7</name>
</gene>
<reference evidence="3" key="1">
    <citation type="journal article" date="2016" name="Nat. Commun.">
        <title>The Gonium pectorale genome demonstrates co-option of cell cycle regulation during the evolution of multicellularity.</title>
        <authorList>
            <person name="Hanschen E.R."/>
            <person name="Marriage T.N."/>
            <person name="Ferris P.J."/>
            <person name="Hamaji T."/>
            <person name="Toyoda A."/>
            <person name="Fujiyama A."/>
            <person name="Neme R."/>
            <person name="Noguchi H."/>
            <person name="Minakuchi Y."/>
            <person name="Suzuki M."/>
            <person name="Kawai-Toyooka H."/>
            <person name="Smith D.R."/>
            <person name="Sparks H."/>
            <person name="Anderson J."/>
            <person name="Bakaric R."/>
            <person name="Luria V."/>
            <person name="Karger A."/>
            <person name="Kirschner M.W."/>
            <person name="Durand P.M."/>
            <person name="Michod R.E."/>
            <person name="Nozaki H."/>
            <person name="Olson B.J."/>
        </authorList>
    </citation>
    <scope>NUCLEOTIDE SEQUENCE [LARGE SCALE GENOMIC DNA]</scope>
    <source>
        <strain evidence="3">NIES-2863</strain>
    </source>
</reference>
<dbReference type="Proteomes" id="UP000075714">
    <property type="component" value="Unassembled WGS sequence"/>
</dbReference>
<comment type="caution">
    <text evidence="2">The sequence shown here is derived from an EMBL/GenBank/DDBJ whole genome shotgun (WGS) entry which is preliminary data.</text>
</comment>
<dbReference type="EMBL" id="LSYV01000030">
    <property type="protein sequence ID" value="KXZ48294.1"/>
    <property type="molecule type" value="Genomic_DNA"/>
</dbReference>
<dbReference type="Pfam" id="PF00583">
    <property type="entry name" value="Acetyltransf_1"/>
    <property type="match status" value="1"/>
</dbReference>
<name>A0A150GEP2_GONPE</name>
<dbReference type="InterPro" id="IPR000182">
    <property type="entry name" value="GNAT_dom"/>
</dbReference>
<evidence type="ECO:0000313" key="2">
    <source>
        <dbReference type="EMBL" id="KXZ48294.1"/>
    </source>
</evidence>
<dbReference type="OrthoDB" id="7305308at2759"/>
<dbReference type="CDD" id="cd04301">
    <property type="entry name" value="NAT_SF"/>
    <property type="match status" value="1"/>
</dbReference>
<organism evidence="2 3">
    <name type="scientific">Gonium pectorale</name>
    <name type="common">Green alga</name>
    <dbReference type="NCBI Taxonomy" id="33097"/>
    <lineage>
        <taxon>Eukaryota</taxon>
        <taxon>Viridiplantae</taxon>
        <taxon>Chlorophyta</taxon>
        <taxon>core chlorophytes</taxon>
        <taxon>Chlorophyceae</taxon>
        <taxon>CS clade</taxon>
        <taxon>Chlamydomonadales</taxon>
        <taxon>Volvocaceae</taxon>
        <taxon>Gonium</taxon>
    </lineage>
</organism>
<feature type="domain" description="N-acetyltransferase" evidence="1">
    <location>
        <begin position="52"/>
        <end position="190"/>
    </location>
</feature>
<dbReference type="SUPFAM" id="SSF55729">
    <property type="entry name" value="Acyl-CoA N-acyltransferases (Nat)"/>
    <property type="match status" value="1"/>
</dbReference>
<dbReference type="PANTHER" id="PTHR43072">
    <property type="entry name" value="N-ACETYLTRANSFERASE"/>
    <property type="match status" value="1"/>
</dbReference>
<dbReference type="GO" id="GO:0016747">
    <property type="term" value="F:acyltransferase activity, transferring groups other than amino-acyl groups"/>
    <property type="evidence" value="ECO:0007669"/>
    <property type="project" value="InterPro"/>
</dbReference>
<proteinExistence type="predicted"/>
<dbReference type="Gene3D" id="3.40.630.30">
    <property type="match status" value="1"/>
</dbReference>
<dbReference type="AlphaFoldDB" id="A0A150GEP2"/>
<sequence>MTDAETSLSEHAWTIRHAAPADLDTIVGFNVAMAKETEALDLPIDTARAGVQMVLEARVSAAAYFVLELPAADPPASTPVSAAGGAPSSGGAGQQVPQRVVAAQLMITKEWSDWRARDIWWVQSVYVRPEYRRRGLFKALYRHVRAEAEAAGAAGVRLYTDTGNQRSHSAYEGLGMTSHYKVYEDMFTHY</sequence>